<dbReference type="OrthoDB" id="1405595at2759"/>
<dbReference type="EMBL" id="SWFS01000472">
    <property type="protein sequence ID" value="KAA8902057.1"/>
    <property type="molecule type" value="Genomic_DNA"/>
</dbReference>
<keyword evidence="3" id="KW-0677">Repeat</keyword>
<evidence type="ECO:0000256" key="7">
    <source>
        <dbReference type="PROSITE-ProRule" id="PRU00042"/>
    </source>
</evidence>
<evidence type="ECO:0000256" key="1">
    <source>
        <dbReference type="ARBA" id="ARBA00004123"/>
    </source>
</evidence>
<dbReference type="AlphaFoldDB" id="A0A642UML8"/>
<accession>A0A642UML8</accession>
<evidence type="ECO:0000313" key="10">
    <source>
        <dbReference type="EMBL" id="KAA8902057.1"/>
    </source>
</evidence>
<gene>
    <name evidence="10" type="ORF">TRICI_005945</name>
</gene>
<dbReference type="PROSITE" id="PS50157">
    <property type="entry name" value="ZINC_FINGER_C2H2_2"/>
    <property type="match status" value="2"/>
</dbReference>
<feature type="compositionally biased region" description="Low complexity" evidence="8">
    <location>
        <begin position="98"/>
        <end position="108"/>
    </location>
</feature>
<dbReference type="PROSITE" id="PS00028">
    <property type="entry name" value="ZINC_FINGER_C2H2_1"/>
    <property type="match status" value="2"/>
</dbReference>
<dbReference type="Gene3D" id="3.30.160.60">
    <property type="entry name" value="Classic Zinc Finger"/>
    <property type="match status" value="1"/>
</dbReference>
<evidence type="ECO:0000259" key="9">
    <source>
        <dbReference type="PROSITE" id="PS50157"/>
    </source>
</evidence>
<dbReference type="SMART" id="SM00355">
    <property type="entry name" value="ZnF_C2H2"/>
    <property type="match status" value="2"/>
</dbReference>
<dbReference type="Proteomes" id="UP000761534">
    <property type="component" value="Unassembled WGS sequence"/>
</dbReference>
<keyword evidence="6" id="KW-0539">Nucleus</keyword>
<reference evidence="10" key="1">
    <citation type="journal article" date="2019" name="G3 (Bethesda)">
        <title>Genome Assemblies of Two Rare Opportunistic Yeast Pathogens: Diutina rugosa (syn. Candida rugosa) and Trichomonascus ciferrii (syn. Candida ciferrii).</title>
        <authorList>
            <person name="Mixao V."/>
            <person name="Saus E."/>
            <person name="Hansen A.P."/>
            <person name="Lass-Florl C."/>
            <person name="Gabaldon T."/>
        </authorList>
    </citation>
    <scope>NUCLEOTIDE SEQUENCE</scope>
    <source>
        <strain evidence="10">CBS 4856</strain>
    </source>
</reference>
<keyword evidence="5" id="KW-0862">Zinc</keyword>
<proteinExistence type="predicted"/>
<dbReference type="GO" id="GO:0005634">
    <property type="term" value="C:nucleus"/>
    <property type="evidence" value="ECO:0007669"/>
    <property type="project" value="UniProtKB-SubCell"/>
</dbReference>
<comment type="caution">
    <text evidence="10">The sequence shown here is derived from an EMBL/GenBank/DDBJ whole genome shotgun (WGS) entry which is preliminary data.</text>
</comment>
<keyword evidence="11" id="KW-1185">Reference proteome</keyword>
<dbReference type="SUPFAM" id="SSF57667">
    <property type="entry name" value="beta-beta-alpha zinc fingers"/>
    <property type="match status" value="1"/>
</dbReference>
<keyword evidence="2" id="KW-0479">Metal-binding</keyword>
<dbReference type="GO" id="GO:0000785">
    <property type="term" value="C:chromatin"/>
    <property type="evidence" value="ECO:0007669"/>
    <property type="project" value="TreeGrafter"/>
</dbReference>
<protein>
    <recommendedName>
        <fullName evidence="9">C2H2-type domain-containing protein</fullName>
    </recommendedName>
</protein>
<organism evidence="10 11">
    <name type="scientific">Trichomonascus ciferrii</name>
    <dbReference type="NCBI Taxonomy" id="44093"/>
    <lineage>
        <taxon>Eukaryota</taxon>
        <taxon>Fungi</taxon>
        <taxon>Dikarya</taxon>
        <taxon>Ascomycota</taxon>
        <taxon>Saccharomycotina</taxon>
        <taxon>Dipodascomycetes</taxon>
        <taxon>Dipodascales</taxon>
        <taxon>Trichomonascaceae</taxon>
        <taxon>Trichomonascus</taxon>
        <taxon>Trichomonascus ciferrii complex</taxon>
    </lineage>
</organism>
<evidence type="ECO:0000256" key="4">
    <source>
        <dbReference type="ARBA" id="ARBA00022771"/>
    </source>
</evidence>
<evidence type="ECO:0000313" key="11">
    <source>
        <dbReference type="Proteomes" id="UP000761534"/>
    </source>
</evidence>
<feature type="domain" description="C2H2-type" evidence="9">
    <location>
        <begin position="5"/>
        <end position="34"/>
    </location>
</feature>
<evidence type="ECO:0000256" key="2">
    <source>
        <dbReference type="ARBA" id="ARBA00022723"/>
    </source>
</evidence>
<dbReference type="GO" id="GO:0008270">
    <property type="term" value="F:zinc ion binding"/>
    <property type="evidence" value="ECO:0007669"/>
    <property type="project" value="UniProtKB-KW"/>
</dbReference>
<dbReference type="VEuPathDB" id="FungiDB:TRICI_005945"/>
<feature type="region of interest" description="Disordered" evidence="8">
    <location>
        <begin position="82"/>
        <end position="108"/>
    </location>
</feature>
<comment type="subcellular location">
    <subcellularLocation>
        <location evidence="1">Nucleus</location>
    </subcellularLocation>
</comment>
<dbReference type="PANTHER" id="PTHR40626">
    <property type="entry name" value="MIP31509P"/>
    <property type="match status" value="1"/>
</dbReference>
<dbReference type="InterPro" id="IPR051059">
    <property type="entry name" value="VerF-like"/>
</dbReference>
<sequence>MGGKFECTYKGCTKSFNRRDYLERHAANHLPVKPFTCGPCNRSFARSDLYENHLLTKYHLKRAEAKSVGGITKKRTNSKSTKCSISSILSPPASTPASPVESPISSTSSGSDIYGWLFSDITCLNYHEIYTGYSRKCAINSRQVGHSPMSFARSILVSPEKARKVNWLLEGELSSVQMSNCVDLAWCFAKDMPSLIIHRPTFVLEDQDDVLVACLVLIGAYYDTSNNNSIDIRKSMEKLCNLDYFRPEHTQSLLFQQEDTHEHSQSLLFLEKEAKSTGSTTLGEADHGGLGACPQEKTQLGFLQSVALLVWFENVLRMRSSLLSQVRPVVEGCRLHLESATHYHLETIDSRTWRRWLDYEAANRSLVFIAYCGFVFHRRIVEVSACLPCPDALWATRSAEDFSVVNGCDPSVPLVPYLWTLKSLLRIPKLHEQPVTPQVDDASVSTSHWSQFSLALTLFGLIDVADTTMNSGLAPRSRLSNGLKLWQQYYREQDHNNAFLSTTLRGLLTRFYEKSLLLHEDVAFAQTLVNNTLFPCMQTGQALSSAVSDVEACRRWIQSDEVAMLVDLSAKYLQSVSRDTIQNDSAPYIAVIVLWLHASLNEPNTLSSDVTSFAANLLNIPSNILLTL</sequence>
<name>A0A642UML8_9ASCO</name>
<dbReference type="PANTHER" id="PTHR40626:SF11">
    <property type="entry name" value="ZINC FINGER PROTEIN YPR022C"/>
    <property type="match status" value="1"/>
</dbReference>
<dbReference type="InterPro" id="IPR013087">
    <property type="entry name" value="Znf_C2H2_type"/>
</dbReference>
<evidence type="ECO:0000256" key="3">
    <source>
        <dbReference type="ARBA" id="ARBA00022737"/>
    </source>
</evidence>
<feature type="domain" description="C2H2-type" evidence="9">
    <location>
        <begin position="35"/>
        <end position="64"/>
    </location>
</feature>
<evidence type="ECO:0000256" key="5">
    <source>
        <dbReference type="ARBA" id="ARBA00022833"/>
    </source>
</evidence>
<keyword evidence="4 7" id="KW-0863">Zinc-finger</keyword>
<dbReference type="GO" id="GO:0000981">
    <property type="term" value="F:DNA-binding transcription factor activity, RNA polymerase II-specific"/>
    <property type="evidence" value="ECO:0007669"/>
    <property type="project" value="InterPro"/>
</dbReference>
<dbReference type="GO" id="GO:0000978">
    <property type="term" value="F:RNA polymerase II cis-regulatory region sequence-specific DNA binding"/>
    <property type="evidence" value="ECO:0007669"/>
    <property type="project" value="InterPro"/>
</dbReference>
<dbReference type="InterPro" id="IPR036236">
    <property type="entry name" value="Znf_C2H2_sf"/>
</dbReference>
<evidence type="ECO:0000256" key="8">
    <source>
        <dbReference type="SAM" id="MobiDB-lite"/>
    </source>
</evidence>
<evidence type="ECO:0000256" key="6">
    <source>
        <dbReference type="ARBA" id="ARBA00023242"/>
    </source>
</evidence>